<dbReference type="EMBL" id="ACPB03004341">
    <property type="status" value="NOT_ANNOTATED_CDS"/>
    <property type="molecule type" value="Genomic_DNA"/>
</dbReference>
<dbReference type="VEuPathDB" id="VectorBase:RPRC002029"/>
<dbReference type="AlphaFoldDB" id="T1HDB2"/>
<sequence>MLMTNKTQCNCSLLEQCVPPNLIYLPWLLSSVSDFAGTLVISAYAPCPDITKKVTPDFKGPIRGELSVIIWVHLSAKFRLGGSILAQTFGQLGDQVPDVEDAAALLHAFTVTQEFISDGSILAGHDVSDGGMITTLIEMATIRDKHGSLVLMSTVGKLYKLWEETSYKLECRQANINCVIEEFNGLENRTGPKYKLTFDPDSMPRQQRNFTKNPVVAIIREEGTNGDREMAVSVQMAGFDVWDVTMQDLLNGTVTANHFTGIVFPGGFSYADVLGSAKGWAGCLKFHNKLRDQFETFRSRSDTFSLGVCNGCQLMSLLGWVGRILKDNTAEQGVFLDHNLSERFECRFSTVMVGDSRSIMTRGMEGSCLGVWVAHGEGRFTYRNKKILNSLEQNKCISFRYVDDSGNPTEVYPMNPNGSVGKKHMLQIIEKCTAKKAELHLTYIDLEKAYDYVPRCKIFNGAIKLQVSIRYDKFKYDNPWRTDTKSKCSQGYMNEQEN</sequence>
<evidence type="ECO:0000313" key="2">
    <source>
        <dbReference type="Proteomes" id="UP000015103"/>
    </source>
</evidence>
<dbReference type="SUPFAM" id="SSF52317">
    <property type="entry name" value="Class I glutamine amidotransferase-like"/>
    <property type="match status" value="1"/>
</dbReference>
<dbReference type="PANTHER" id="PTHR10099">
    <property type="entry name" value="PHOSPHORIBOSYLFORMYLGLYCINAMIDINE SYNTHASE"/>
    <property type="match status" value="1"/>
</dbReference>
<dbReference type="InterPro" id="IPR029062">
    <property type="entry name" value="Class_I_gatase-like"/>
</dbReference>
<dbReference type="GO" id="GO:0004642">
    <property type="term" value="F:phosphoribosylformylglycinamidine synthase activity"/>
    <property type="evidence" value="ECO:0007669"/>
    <property type="project" value="TreeGrafter"/>
</dbReference>
<dbReference type="SMART" id="SM01211">
    <property type="entry name" value="GATase_5"/>
    <property type="match status" value="1"/>
</dbReference>
<dbReference type="GO" id="GO:0005737">
    <property type="term" value="C:cytoplasm"/>
    <property type="evidence" value="ECO:0007669"/>
    <property type="project" value="TreeGrafter"/>
</dbReference>
<dbReference type="InterPro" id="IPR036676">
    <property type="entry name" value="PurM-like_C_sf"/>
</dbReference>
<dbReference type="Gene3D" id="3.90.650.10">
    <property type="entry name" value="PurM-like C-terminal domain"/>
    <property type="match status" value="1"/>
</dbReference>
<dbReference type="PANTHER" id="PTHR10099:SF1">
    <property type="entry name" value="PHOSPHORIBOSYLFORMYLGLYCINAMIDINE SYNTHASE"/>
    <property type="match status" value="1"/>
</dbReference>
<evidence type="ECO:0000313" key="1">
    <source>
        <dbReference type="EnsemblMetazoa" id="RPRC002029-PA"/>
    </source>
</evidence>
<dbReference type="STRING" id="13249.T1HDB2"/>
<dbReference type="HOGENOM" id="CLU_547818_0_0_1"/>
<dbReference type="Proteomes" id="UP000015103">
    <property type="component" value="Unassembled WGS sequence"/>
</dbReference>
<dbReference type="eggNOG" id="KOG1907">
    <property type="taxonomic scope" value="Eukaryota"/>
</dbReference>
<organism evidence="1 2">
    <name type="scientific">Rhodnius prolixus</name>
    <name type="common">Triatomid bug</name>
    <dbReference type="NCBI Taxonomy" id="13249"/>
    <lineage>
        <taxon>Eukaryota</taxon>
        <taxon>Metazoa</taxon>
        <taxon>Ecdysozoa</taxon>
        <taxon>Arthropoda</taxon>
        <taxon>Hexapoda</taxon>
        <taxon>Insecta</taxon>
        <taxon>Pterygota</taxon>
        <taxon>Neoptera</taxon>
        <taxon>Paraneoptera</taxon>
        <taxon>Hemiptera</taxon>
        <taxon>Heteroptera</taxon>
        <taxon>Panheteroptera</taxon>
        <taxon>Cimicomorpha</taxon>
        <taxon>Reduviidae</taxon>
        <taxon>Triatominae</taxon>
        <taxon>Rhodnius</taxon>
    </lineage>
</organism>
<dbReference type="EMBL" id="ACPB03004340">
    <property type="status" value="NOT_ANNOTATED_CDS"/>
    <property type="molecule type" value="Genomic_DNA"/>
</dbReference>
<protein>
    <submittedName>
        <fullName evidence="1">Glutamine amidotransferase type-1 domain-containing protein</fullName>
    </submittedName>
</protein>
<dbReference type="Pfam" id="PF13507">
    <property type="entry name" value="GATase_5"/>
    <property type="match status" value="1"/>
</dbReference>
<dbReference type="GO" id="GO:0006164">
    <property type="term" value="P:purine nucleotide biosynthetic process"/>
    <property type="evidence" value="ECO:0007669"/>
    <property type="project" value="TreeGrafter"/>
</dbReference>
<dbReference type="PROSITE" id="PS51273">
    <property type="entry name" value="GATASE_TYPE_1"/>
    <property type="match status" value="1"/>
</dbReference>
<proteinExistence type="predicted"/>
<dbReference type="Gene3D" id="3.40.50.880">
    <property type="match status" value="1"/>
</dbReference>
<dbReference type="SUPFAM" id="SSF56042">
    <property type="entry name" value="PurM C-terminal domain-like"/>
    <property type="match status" value="1"/>
</dbReference>
<keyword evidence="2" id="KW-1185">Reference proteome</keyword>
<dbReference type="EnsemblMetazoa" id="RPRC002029-RA">
    <property type="protein sequence ID" value="RPRC002029-PA"/>
    <property type="gene ID" value="RPRC002029"/>
</dbReference>
<accession>T1HDB2</accession>
<reference evidence="1" key="1">
    <citation type="submission" date="2015-05" db="UniProtKB">
        <authorList>
            <consortium name="EnsemblMetazoa"/>
        </authorList>
    </citation>
    <scope>IDENTIFICATION</scope>
</reference>
<name>T1HDB2_RHOPR</name>
<dbReference type="InParanoid" id="T1HDB2"/>